<organism evidence="2 3">
    <name type="scientific">Polyplax serrata</name>
    <name type="common">Common mouse louse</name>
    <dbReference type="NCBI Taxonomy" id="468196"/>
    <lineage>
        <taxon>Eukaryota</taxon>
        <taxon>Metazoa</taxon>
        <taxon>Ecdysozoa</taxon>
        <taxon>Arthropoda</taxon>
        <taxon>Hexapoda</taxon>
        <taxon>Insecta</taxon>
        <taxon>Pterygota</taxon>
        <taxon>Neoptera</taxon>
        <taxon>Paraneoptera</taxon>
        <taxon>Psocodea</taxon>
        <taxon>Troctomorpha</taxon>
        <taxon>Phthiraptera</taxon>
        <taxon>Anoplura</taxon>
        <taxon>Polyplacidae</taxon>
        <taxon>Polyplax</taxon>
    </lineage>
</organism>
<evidence type="ECO:0000256" key="1">
    <source>
        <dbReference type="SAM" id="MobiDB-lite"/>
    </source>
</evidence>
<reference evidence="2 3" key="1">
    <citation type="submission" date="2023-09" db="EMBL/GenBank/DDBJ databases">
        <title>Genomes of two closely related lineages of the louse Polyplax serrata with different host specificities.</title>
        <authorList>
            <person name="Martinu J."/>
            <person name="Tarabai H."/>
            <person name="Stefka J."/>
            <person name="Hypsa V."/>
        </authorList>
    </citation>
    <scope>NUCLEOTIDE SEQUENCE [LARGE SCALE GENOMIC DNA]</scope>
    <source>
        <strain evidence="2">98ZLc_SE</strain>
    </source>
</reference>
<evidence type="ECO:0000313" key="3">
    <source>
        <dbReference type="Proteomes" id="UP001359485"/>
    </source>
</evidence>
<comment type="caution">
    <text evidence="2">The sequence shown here is derived from an EMBL/GenBank/DDBJ whole genome shotgun (WGS) entry which is preliminary data.</text>
</comment>
<dbReference type="Proteomes" id="UP001359485">
    <property type="component" value="Unassembled WGS sequence"/>
</dbReference>
<dbReference type="EMBL" id="JAWJWF010000049">
    <property type="protein sequence ID" value="KAK6619179.1"/>
    <property type="molecule type" value="Genomic_DNA"/>
</dbReference>
<keyword evidence="3" id="KW-1185">Reference proteome</keyword>
<feature type="compositionally biased region" description="Basic and acidic residues" evidence="1">
    <location>
        <begin position="26"/>
        <end position="58"/>
    </location>
</feature>
<proteinExistence type="predicted"/>
<protein>
    <submittedName>
        <fullName evidence="2">Uncharacterized protein</fullName>
    </submittedName>
</protein>
<name>A0ABR1AI92_POLSC</name>
<sequence>MPGKVCPVGEVLTGGGGKEWRKKKLENRLKTQARRKEVGRKDEPERKTKNNELSAWEKRRNHTEKKKGKTMDTRIMPTKKRTEATGEEHRKWKRNVEKRRQQTKKDKENANKKKTAAKNENREVKTMLRSGKINGKIRMMKTGGVKSKKIGNEKQ</sequence>
<evidence type="ECO:0000313" key="2">
    <source>
        <dbReference type="EMBL" id="KAK6619179.1"/>
    </source>
</evidence>
<feature type="compositionally biased region" description="Basic and acidic residues" evidence="1">
    <location>
        <begin position="80"/>
        <end position="126"/>
    </location>
</feature>
<gene>
    <name evidence="2" type="ORF">RUM44_003561</name>
</gene>
<feature type="compositionally biased region" description="Basic residues" evidence="1">
    <location>
        <begin position="59"/>
        <end position="68"/>
    </location>
</feature>
<feature type="region of interest" description="Disordered" evidence="1">
    <location>
        <begin position="1"/>
        <end position="155"/>
    </location>
</feature>
<accession>A0ABR1AI92</accession>